<sequence length="328" mass="36425">MWETRDIRRLVMVGACYVDTILSVPCFPQEDHKLRASSLERRRGGNVANSLEVLQQLFDGEEDCPVELVLLCVLPAKDSPGTKLVQASLGHVNMTHCIYREGHDEPASSYIIRAIDTGSRTIVNCNDLPEMTFAEFKQQVEAMDDAKTTWFHFEGREVETSLACMDWLRHKYPDVTLSAEIEKPNREGLDRMAAAADVVFFSKTWAEARDFESAGDLLEAQAECLPQASLLFCTWGAEGADVCGPDWDTICHAKWTNDPTDVVVDTIGAGDTFVAGVLWQMLISSCPSSEFSLDEHDRGCQAANFATKLATRKVFQHGFGNMVELGSM</sequence>
<dbReference type="InterPro" id="IPR002173">
    <property type="entry name" value="Carboh/pur_kinase_PfkB_CS"/>
</dbReference>
<evidence type="ECO:0000259" key="3">
    <source>
        <dbReference type="Pfam" id="PF00294"/>
    </source>
</evidence>
<dbReference type="PROSITE" id="PS00584">
    <property type="entry name" value="PFKB_KINASES_2"/>
    <property type="match status" value="1"/>
</dbReference>
<protein>
    <recommendedName>
        <fullName evidence="3">Carbohydrate kinase PfkB domain-containing protein</fullName>
    </recommendedName>
</protein>
<dbReference type="STRING" id="675120.N1PWR7"/>
<dbReference type="HOGENOM" id="CLU_027634_3_1_1"/>
<evidence type="ECO:0000313" key="5">
    <source>
        <dbReference type="Proteomes" id="UP000016933"/>
    </source>
</evidence>
<dbReference type="OrthoDB" id="204058at2759"/>
<dbReference type="SUPFAM" id="SSF53613">
    <property type="entry name" value="Ribokinase-like"/>
    <property type="match status" value="1"/>
</dbReference>
<proteinExistence type="predicted"/>
<dbReference type="eggNOG" id="KOG2947">
    <property type="taxonomic scope" value="Eukaryota"/>
</dbReference>
<dbReference type="GO" id="GO:0016301">
    <property type="term" value="F:kinase activity"/>
    <property type="evidence" value="ECO:0007669"/>
    <property type="project" value="UniProtKB-KW"/>
</dbReference>
<keyword evidence="1" id="KW-0808">Transferase</keyword>
<dbReference type="PANTHER" id="PTHR42774">
    <property type="entry name" value="PHOSPHOTRANSFERASE SYSTEM TRANSPORT PROTEIN"/>
    <property type="match status" value="1"/>
</dbReference>
<gene>
    <name evidence="4" type="ORF">DOTSEDRAFT_70601</name>
</gene>
<keyword evidence="5" id="KW-1185">Reference proteome</keyword>
<dbReference type="OMA" id="CDYVVFS"/>
<dbReference type="AlphaFoldDB" id="N1PWR7"/>
<name>N1PWR7_DOTSN</name>
<dbReference type="Gene3D" id="3.40.1190.20">
    <property type="match status" value="1"/>
</dbReference>
<evidence type="ECO:0000256" key="1">
    <source>
        <dbReference type="ARBA" id="ARBA00022679"/>
    </source>
</evidence>
<keyword evidence="2" id="KW-0418">Kinase</keyword>
<evidence type="ECO:0000256" key="2">
    <source>
        <dbReference type="ARBA" id="ARBA00022777"/>
    </source>
</evidence>
<dbReference type="InterPro" id="IPR011611">
    <property type="entry name" value="PfkB_dom"/>
</dbReference>
<dbReference type="InterPro" id="IPR029056">
    <property type="entry name" value="Ribokinase-like"/>
</dbReference>
<dbReference type="PANTHER" id="PTHR42774:SF3">
    <property type="entry name" value="KETOHEXOKINASE"/>
    <property type="match status" value="1"/>
</dbReference>
<dbReference type="Proteomes" id="UP000016933">
    <property type="component" value="Unassembled WGS sequence"/>
</dbReference>
<dbReference type="Pfam" id="PF00294">
    <property type="entry name" value="PfkB"/>
    <property type="match status" value="1"/>
</dbReference>
<organism evidence="4 5">
    <name type="scientific">Dothistroma septosporum (strain NZE10 / CBS 128990)</name>
    <name type="common">Red band needle blight fungus</name>
    <name type="synonym">Mycosphaerella pini</name>
    <dbReference type="NCBI Taxonomy" id="675120"/>
    <lineage>
        <taxon>Eukaryota</taxon>
        <taxon>Fungi</taxon>
        <taxon>Dikarya</taxon>
        <taxon>Ascomycota</taxon>
        <taxon>Pezizomycotina</taxon>
        <taxon>Dothideomycetes</taxon>
        <taxon>Dothideomycetidae</taxon>
        <taxon>Mycosphaerellales</taxon>
        <taxon>Mycosphaerellaceae</taxon>
        <taxon>Dothistroma</taxon>
    </lineage>
</organism>
<dbReference type="EMBL" id="KB446537">
    <property type="protein sequence ID" value="EME46639.1"/>
    <property type="molecule type" value="Genomic_DNA"/>
</dbReference>
<evidence type="ECO:0000313" key="4">
    <source>
        <dbReference type="EMBL" id="EME46639.1"/>
    </source>
</evidence>
<reference evidence="5" key="1">
    <citation type="journal article" date="2012" name="PLoS Genet.">
        <title>The genomes of the fungal plant pathogens Cladosporium fulvum and Dothistroma septosporum reveal adaptation to different hosts and lifestyles but also signatures of common ancestry.</title>
        <authorList>
            <person name="de Wit P.J.G.M."/>
            <person name="van der Burgt A."/>
            <person name="Oekmen B."/>
            <person name="Stergiopoulos I."/>
            <person name="Abd-Elsalam K.A."/>
            <person name="Aerts A.L."/>
            <person name="Bahkali A.H."/>
            <person name="Beenen H.G."/>
            <person name="Chettri P."/>
            <person name="Cox M.P."/>
            <person name="Datema E."/>
            <person name="de Vries R.P."/>
            <person name="Dhillon B."/>
            <person name="Ganley A.R."/>
            <person name="Griffiths S.A."/>
            <person name="Guo Y."/>
            <person name="Hamelin R.C."/>
            <person name="Henrissat B."/>
            <person name="Kabir M.S."/>
            <person name="Jashni M.K."/>
            <person name="Kema G."/>
            <person name="Klaubauf S."/>
            <person name="Lapidus A."/>
            <person name="Levasseur A."/>
            <person name="Lindquist E."/>
            <person name="Mehrabi R."/>
            <person name="Ohm R.A."/>
            <person name="Owen T.J."/>
            <person name="Salamov A."/>
            <person name="Schwelm A."/>
            <person name="Schijlen E."/>
            <person name="Sun H."/>
            <person name="van den Burg H.A."/>
            <person name="van Ham R.C.H.J."/>
            <person name="Zhang S."/>
            <person name="Goodwin S.B."/>
            <person name="Grigoriev I.V."/>
            <person name="Collemare J."/>
            <person name="Bradshaw R.E."/>
        </authorList>
    </citation>
    <scope>NUCLEOTIDE SEQUENCE [LARGE SCALE GENOMIC DNA]</scope>
    <source>
        <strain evidence="5">NZE10 / CBS 128990</strain>
    </source>
</reference>
<dbReference type="InterPro" id="IPR052562">
    <property type="entry name" value="Ketohexokinase-related"/>
</dbReference>
<feature type="domain" description="Carbohydrate kinase PfkB" evidence="3">
    <location>
        <begin position="9"/>
        <end position="282"/>
    </location>
</feature>
<accession>N1PWR7</accession>
<reference evidence="4 5" key="2">
    <citation type="journal article" date="2012" name="PLoS Pathog.">
        <title>Diverse lifestyles and strategies of plant pathogenesis encoded in the genomes of eighteen Dothideomycetes fungi.</title>
        <authorList>
            <person name="Ohm R.A."/>
            <person name="Feau N."/>
            <person name="Henrissat B."/>
            <person name="Schoch C.L."/>
            <person name="Horwitz B.A."/>
            <person name="Barry K.W."/>
            <person name="Condon B.J."/>
            <person name="Copeland A.C."/>
            <person name="Dhillon B."/>
            <person name="Glaser F."/>
            <person name="Hesse C.N."/>
            <person name="Kosti I."/>
            <person name="LaButti K."/>
            <person name="Lindquist E.A."/>
            <person name="Lucas S."/>
            <person name="Salamov A.A."/>
            <person name="Bradshaw R.E."/>
            <person name="Ciuffetti L."/>
            <person name="Hamelin R.C."/>
            <person name="Kema G.H.J."/>
            <person name="Lawrence C."/>
            <person name="Scott J.A."/>
            <person name="Spatafora J.W."/>
            <person name="Turgeon B.G."/>
            <person name="de Wit P.J.G.M."/>
            <person name="Zhong S."/>
            <person name="Goodwin S.B."/>
            <person name="Grigoriev I.V."/>
        </authorList>
    </citation>
    <scope>NUCLEOTIDE SEQUENCE [LARGE SCALE GENOMIC DNA]</scope>
    <source>
        <strain evidence="5">NZE10 / CBS 128990</strain>
    </source>
</reference>